<organism evidence="1 2">
    <name type="scientific">Striga hermonthica</name>
    <name type="common">Purple witchweed</name>
    <name type="synonym">Buchnera hermonthica</name>
    <dbReference type="NCBI Taxonomy" id="68872"/>
    <lineage>
        <taxon>Eukaryota</taxon>
        <taxon>Viridiplantae</taxon>
        <taxon>Streptophyta</taxon>
        <taxon>Embryophyta</taxon>
        <taxon>Tracheophyta</taxon>
        <taxon>Spermatophyta</taxon>
        <taxon>Magnoliopsida</taxon>
        <taxon>eudicotyledons</taxon>
        <taxon>Gunneridae</taxon>
        <taxon>Pentapetalae</taxon>
        <taxon>asterids</taxon>
        <taxon>lamiids</taxon>
        <taxon>Lamiales</taxon>
        <taxon>Orobanchaceae</taxon>
        <taxon>Buchnereae</taxon>
        <taxon>Striga</taxon>
    </lineage>
</organism>
<reference evidence="1" key="1">
    <citation type="submission" date="2019-12" db="EMBL/GenBank/DDBJ databases">
        <authorList>
            <person name="Scholes J."/>
        </authorList>
    </citation>
    <scope>NUCLEOTIDE SEQUENCE</scope>
</reference>
<accession>A0A9N7NKZ2</accession>
<dbReference type="OrthoDB" id="1723198at2759"/>
<dbReference type="AlphaFoldDB" id="A0A9N7NKZ2"/>
<dbReference type="EMBL" id="CACSLK010027842">
    <property type="protein sequence ID" value="CAA0833762.1"/>
    <property type="molecule type" value="Genomic_DNA"/>
</dbReference>
<evidence type="ECO:0000313" key="2">
    <source>
        <dbReference type="Proteomes" id="UP001153555"/>
    </source>
</evidence>
<proteinExistence type="predicted"/>
<evidence type="ECO:0000313" key="1">
    <source>
        <dbReference type="EMBL" id="CAA0833762.1"/>
    </source>
</evidence>
<gene>
    <name evidence="1" type="ORF">SHERM_29018</name>
</gene>
<protein>
    <recommendedName>
        <fullName evidence="3">NHL domain-containing protein</fullName>
    </recommendedName>
</protein>
<dbReference type="Proteomes" id="UP001153555">
    <property type="component" value="Unassembled WGS sequence"/>
</dbReference>
<name>A0A9N7NKZ2_STRHE</name>
<sequence length="152" mass="17624">MATADAPENARRVEDPSEEFQESTFFSRGCCFLWNFPCSISRRRESWERISPSETELPESGGRSWWGRGVDALKKVREWSEMVAGPKWKTFIRRFNRTGTRSKAGQFNYDPMSYALNFDEGQNGQFEDDRIFRDFSSRYAAIPPVQGNGQLK</sequence>
<keyword evidence="2" id="KW-1185">Reference proteome</keyword>
<dbReference type="PANTHER" id="PTHR47076">
    <property type="entry name" value="NHL DOMAIN PROTEIN"/>
    <property type="match status" value="1"/>
</dbReference>
<comment type="caution">
    <text evidence="1">The sequence shown here is derived from an EMBL/GenBank/DDBJ whole genome shotgun (WGS) entry which is preliminary data.</text>
</comment>
<evidence type="ECO:0008006" key="3">
    <source>
        <dbReference type="Google" id="ProtNLM"/>
    </source>
</evidence>
<dbReference type="PANTHER" id="PTHR47076:SF12">
    <property type="entry name" value="NHL DOMAIN-CONTAINING PROTEIN"/>
    <property type="match status" value="1"/>
</dbReference>